<evidence type="ECO:0000313" key="4">
    <source>
        <dbReference type="Proteomes" id="UP000738359"/>
    </source>
</evidence>
<name>A0A9P6J498_MORAP</name>
<dbReference type="EMBL" id="JAAAHY010000563">
    <property type="protein sequence ID" value="KAF9962048.1"/>
    <property type="molecule type" value="Genomic_DNA"/>
</dbReference>
<sequence>MPEHAPANSDAVRQSSDSAAAQGQTLAGGAQQHCLFEINNLLLLDEPLRVKRHAFMFNIKFPRVNLPASMVDGERSVVYSLHAELDFLTNPDDALTQATLVSPAVQLKYLPLVPTCIPHFPVIEMAQVMDPYSNRVLFKAAVESPQRGLCPGESLPLSLSLTNSSETELQVIHLSLIRVISYPTSESSSPSTSSPSANALLSTDPVTVYSTTIPVSKTPNKNSTWMEALEFKVPSNLGLIPTTNKSITPLYKVDYYLSITLPVASRNTGLASWFTPAVRTPPPIDMSLFQNASGVSSGTGTGTGTTATNASAAGESTGASQTASRAGPRKLSVDKIIKTNLHMDRIATVNATMKWPTLIQLPLVPVIIGTVPYSVTEKQLRWPVPNYLDVMDRPCFVRDRFEEEMMQHLSNLETLIVEEEDEQEIESIVQAATAARKSTSSGESDEEDQRLPERFRNGRSLARRVGSASSGLGTPPPSPPSNSPLVVHPEGRSIGGGAGAGAHTLPRVGRRSMSPKASGLGKELLLEMHHSKIQQTLQSGLQDN</sequence>
<dbReference type="Pfam" id="PF02752">
    <property type="entry name" value="Arrestin_C"/>
    <property type="match status" value="1"/>
</dbReference>
<organism evidence="3 4">
    <name type="scientific">Mortierella alpina</name>
    <name type="common">Oleaginous fungus</name>
    <name type="synonym">Mortierella renispora</name>
    <dbReference type="NCBI Taxonomy" id="64518"/>
    <lineage>
        <taxon>Eukaryota</taxon>
        <taxon>Fungi</taxon>
        <taxon>Fungi incertae sedis</taxon>
        <taxon>Mucoromycota</taxon>
        <taxon>Mortierellomycotina</taxon>
        <taxon>Mortierellomycetes</taxon>
        <taxon>Mortierellales</taxon>
        <taxon>Mortierellaceae</taxon>
        <taxon>Mortierella</taxon>
    </lineage>
</organism>
<feature type="region of interest" description="Disordered" evidence="1">
    <location>
        <begin position="295"/>
        <end position="327"/>
    </location>
</feature>
<dbReference type="Gene3D" id="2.60.40.640">
    <property type="match status" value="1"/>
</dbReference>
<dbReference type="InterPro" id="IPR011022">
    <property type="entry name" value="Arrestin_C-like"/>
</dbReference>
<keyword evidence="4" id="KW-1185">Reference proteome</keyword>
<evidence type="ECO:0000313" key="3">
    <source>
        <dbReference type="EMBL" id="KAF9962048.1"/>
    </source>
</evidence>
<dbReference type="Proteomes" id="UP000738359">
    <property type="component" value="Unassembled WGS sequence"/>
</dbReference>
<proteinExistence type="predicted"/>
<reference evidence="3" key="1">
    <citation type="journal article" date="2020" name="Fungal Divers.">
        <title>Resolving the Mortierellaceae phylogeny through synthesis of multi-gene phylogenetics and phylogenomics.</title>
        <authorList>
            <person name="Vandepol N."/>
            <person name="Liber J."/>
            <person name="Desiro A."/>
            <person name="Na H."/>
            <person name="Kennedy M."/>
            <person name="Barry K."/>
            <person name="Grigoriev I.V."/>
            <person name="Miller A.N."/>
            <person name="O'Donnell K."/>
            <person name="Stajich J.E."/>
            <person name="Bonito G."/>
        </authorList>
    </citation>
    <scope>NUCLEOTIDE SEQUENCE</scope>
    <source>
        <strain evidence="3">CK1249</strain>
    </source>
</reference>
<dbReference type="AlphaFoldDB" id="A0A9P6J498"/>
<feature type="compositionally biased region" description="Low complexity" evidence="1">
    <location>
        <begin position="304"/>
        <end position="324"/>
    </location>
</feature>
<feature type="region of interest" description="Disordered" evidence="1">
    <location>
        <begin position="1"/>
        <end position="23"/>
    </location>
</feature>
<comment type="caution">
    <text evidence="3">The sequence shown here is derived from an EMBL/GenBank/DDBJ whole genome shotgun (WGS) entry which is preliminary data.</text>
</comment>
<evidence type="ECO:0000259" key="2">
    <source>
        <dbReference type="Pfam" id="PF02752"/>
    </source>
</evidence>
<accession>A0A9P6J498</accession>
<evidence type="ECO:0000256" key="1">
    <source>
        <dbReference type="SAM" id="MobiDB-lite"/>
    </source>
</evidence>
<feature type="region of interest" description="Disordered" evidence="1">
    <location>
        <begin position="430"/>
        <end position="522"/>
    </location>
</feature>
<gene>
    <name evidence="3" type="ORF">BGZ70_008145</name>
</gene>
<dbReference type="OrthoDB" id="387657at2759"/>
<dbReference type="InterPro" id="IPR014752">
    <property type="entry name" value="Arrestin-like_C"/>
</dbReference>
<feature type="domain" description="Arrestin C-terminal-like" evidence="2">
    <location>
        <begin position="142"/>
        <end position="264"/>
    </location>
</feature>
<protein>
    <recommendedName>
        <fullName evidence="2">Arrestin C-terminal-like domain-containing protein</fullName>
    </recommendedName>
</protein>